<proteinExistence type="predicted"/>
<evidence type="ECO:0000313" key="2">
    <source>
        <dbReference type="EMBL" id="CAI9731605.1"/>
    </source>
</evidence>
<feature type="compositionally biased region" description="Basic and acidic residues" evidence="1">
    <location>
        <begin position="86"/>
        <end position="126"/>
    </location>
</feature>
<sequence>MNSAVIAWGNNWSVRYKCLVNMIGEDARKSKCQHSSVWSKPEACQGVMKMVCEVFDRFSLEANKRKLAARLLDFQVGVWEQASTEEIERSDTGEESQRSDTEEVSQRSDTEEVTQRSDTEEESQKK</sequence>
<evidence type="ECO:0000256" key="1">
    <source>
        <dbReference type="SAM" id="MobiDB-lite"/>
    </source>
</evidence>
<name>A0AA36BBW6_OCTVU</name>
<accession>A0AA36BBW6</accession>
<keyword evidence="3" id="KW-1185">Reference proteome</keyword>
<dbReference type="Proteomes" id="UP001162480">
    <property type="component" value="Chromosome 13"/>
</dbReference>
<gene>
    <name evidence="2" type="ORF">OCTVUL_1B000684</name>
</gene>
<dbReference type="EMBL" id="OX597826">
    <property type="protein sequence ID" value="CAI9731605.1"/>
    <property type="molecule type" value="Genomic_DNA"/>
</dbReference>
<reference evidence="2" key="1">
    <citation type="submission" date="2023-08" db="EMBL/GenBank/DDBJ databases">
        <authorList>
            <person name="Alioto T."/>
            <person name="Alioto T."/>
            <person name="Gomez Garrido J."/>
        </authorList>
    </citation>
    <scope>NUCLEOTIDE SEQUENCE</scope>
</reference>
<protein>
    <submittedName>
        <fullName evidence="2">Uncharacterized protein</fullName>
    </submittedName>
</protein>
<organism evidence="2 3">
    <name type="scientific">Octopus vulgaris</name>
    <name type="common">Common octopus</name>
    <dbReference type="NCBI Taxonomy" id="6645"/>
    <lineage>
        <taxon>Eukaryota</taxon>
        <taxon>Metazoa</taxon>
        <taxon>Spiralia</taxon>
        <taxon>Lophotrochozoa</taxon>
        <taxon>Mollusca</taxon>
        <taxon>Cephalopoda</taxon>
        <taxon>Coleoidea</taxon>
        <taxon>Octopodiformes</taxon>
        <taxon>Octopoda</taxon>
        <taxon>Incirrata</taxon>
        <taxon>Octopodidae</taxon>
        <taxon>Octopus</taxon>
    </lineage>
</organism>
<dbReference type="AlphaFoldDB" id="A0AA36BBW6"/>
<evidence type="ECO:0000313" key="3">
    <source>
        <dbReference type="Proteomes" id="UP001162480"/>
    </source>
</evidence>
<feature type="region of interest" description="Disordered" evidence="1">
    <location>
        <begin position="83"/>
        <end position="126"/>
    </location>
</feature>